<dbReference type="AlphaFoldDB" id="A0A2P6NTV0"/>
<feature type="repeat" description="RCC1" evidence="2">
    <location>
        <begin position="157"/>
        <end position="207"/>
    </location>
</feature>
<dbReference type="EMBL" id="MDYQ01000021">
    <property type="protein sequence ID" value="PRP87288.1"/>
    <property type="molecule type" value="Genomic_DNA"/>
</dbReference>
<reference evidence="5 6" key="1">
    <citation type="journal article" date="2018" name="Genome Biol. Evol.">
        <title>Multiple Roots of Fruiting Body Formation in Amoebozoa.</title>
        <authorList>
            <person name="Hillmann F."/>
            <person name="Forbes G."/>
            <person name="Novohradska S."/>
            <person name="Ferling I."/>
            <person name="Riege K."/>
            <person name="Groth M."/>
            <person name="Westermann M."/>
            <person name="Marz M."/>
            <person name="Spaller T."/>
            <person name="Winckler T."/>
            <person name="Schaap P."/>
            <person name="Glockner G."/>
        </authorList>
    </citation>
    <scope>NUCLEOTIDE SEQUENCE [LARGE SCALE GENOMIC DNA]</scope>
    <source>
        <strain evidence="5 6">Jena</strain>
    </source>
</reference>
<dbReference type="InterPro" id="IPR058923">
    <property type="entry name" value="RCC1-like_dom"/>
</dbReference>
<name>A0A2P6NTV0_9EUKA</name>
<proteinExistence type="predicted"/>
<keyword evidence="6" id="KW-1185">Reference proteome</keyword>
<evidence type="ECO:0000259" key="4">
    <source>
        <dbReference type="Pfam" id="PF25390"/>
    </source>
</evidence>
<dbReference type="OrthoDB" id="8068875at2759"/>
<dbReference type="SUPFAM" id="SSF50985">
    <property type="entry name" value="RCC1/BLIP-II"/>
    <property type="match status" value="1"/>
</dbReference>
<dbReference type="STRING" id="1890364.A0A2P6NTV0"/>
<dbReference type="PANTHER" id="PTHR22870">
    <property type="entry name" value="REGULATOR OF CHROMOSOME CONDENSATION"/>
    <property type="match status" value="1"/>
</dbReference>
<dbReference type="Proteomes" id="UP000241769">
    <property type="component" value="Unassembled WGS sequence"/>
</dbReference>
<organism evidence="5 6">
    <name type="scientific">Planoprotostelium fungivorum</name>
    <dbReference type="NCBI Taxonomy" id="1890364"/>
    <lineage>
        <taxon>Eukaryota</taxon>
        <taxon>Amoebozoa</taxon>
        <taxon>Evosea</taxon>
        <taxon>Variosea</taxon>
        <taxon>Cavosteliida</taxon>
        <taxon>Cavosteliaceae</taxon>
        <taxon>Planoprotostelium</taxon>
    </lineage>
</organism>
<evidence type="ECO:0000256" key="1">
    <source>
        <dbReference type="ARBA" id="ARBA00022737"/>
    </source>
</evidence>
<sequence>MEEEDYSPLNQYVWIFGYNGQNQLDLGGTPTDIRVVSPPKAIDLPKRARNIAMACSYTLVLYEDGSIQVIGSNPYVANQVNTPGRIASLAAGKNHALLLEEGGRLYSWGYNPCGQCGVPHGPILKDLQLIDFPHNIFESITGCAAGDNHSLALTSEGRLFSFGHNDLGQLGNPEAQAFATTLVEFPLSPKITRIACGLAHSLALTEDGKVFSWGWGGYGQLGDGHTEDRQRPVEIEVFKNLQKKVKAIACGGWHSMALTEDGQVYTWGWGEFGALGHGDKTAKNEPTLLDTFSKDKITIKTITAGSRHSLFGADDGRVFGCGLSSQGQLGEATEAPLKREDATDVLWRPTQIQTNQNPQVWKVFSGNSAWGSVFKPFLKQRRRHTAQQREAEVSEVSQSSGWFLSGWKMLSMHREAVIERLCKEMTSTMAVPSLLNSSLLSIGSGITLSAPMEFNDRTFNNVHPSVGEELSLLKQKMEAFSTQLRTSRISSDEEGDEEEAYRHKRAAESTTSPLAKRHRASPDISSTWMNMFSVAKKTCIGGGPLREADSDIQDWIQRQLDQHSRGGLSQERVELLRMIGIEFSTPRLANESSHSDDSRNSEDDYDESEAKDAALDSQRSLRSRSRSSSILAPPSLMLGANFKDEPKGRLGKRTSSGKKKANLKRNSLHNWVYNQRRLQYEGNLPIHRKKLLDKIGFDWKWVQQKIDEQAAQAQTQPLIEKMEEMDEQEIPSSKSEELWMTRYRELIEFKQVHGHYEVPRYVE</sequence>
<feature type="compositionally biased region" description="Basic and acidic residues" evidence="3">
    <location>
        <begin position="593"/>
        <end position="614"/>
    </location>
</feature>
<protein>
    <submittedName>
        <fullName evidence="5">S-layer protein</fullName>
    </submittedName>
</protein>
<feature type="repeat" description="RCC1" evidence="2">
    <location>
        <begin position="103"/>
        <end position="156"/>
    </location>
</feature>
<dbReference type="Gene3D" id="2.130.10.30">
    <property type="entry name" value="Regulator of chromosome condensation 1/beta-lactamase-inhibitor protein II"/>
    <property type="match status" value="2"/>
</dbReference>
<dbReference type="PRINTS" id="PR00633">
    <property type="entry name" value="RCCNDNSATION"/>
</dbReference>
<feature type="region of interest" description="Disordered" evidence="3">
    <location>
        <begin position="587"/>
        <end position="662"/>
    </location>
</feature>
<dbReference type="Pfam" id="PF25390">
    <property type="entry name" value="WD40_RLD"/>
    <property type="match status" value="1"/>
</dbReference>
<feature type="compositionally biased region" description="Basic residues" evidence="3">
    <location>
        <begin position="649"/>
        <end position="662"/>
    </location>
</feature>
<gene>
    <name evidence="5" type="ORF">PROFUN_01550</name>
</gene>
<evidence type="ECO:0000256" key="3">
    <source>
        <dbReference type="SAM" id="MobiDB-lite"/>
    </source>
</evidence>
<feature type="repeat" description="RCC1" evidence="2">
    <location>
        <begin position="262"/>
        <end position="315"/>
    </location>
</feature>
<dbReference type="InterPro" id="IPR000408">
    <property type="entry name" value="Reg_chr_condens"/>
</dbReference>
<dbReference type="PANTHER" id="PTHR22870:SF466">
    <property type="entry name" value="ANKYRIN REPEAT-CONTAINING PROTEIN"/>
    <property type="match status" value="1"/>
</dbReference>
<feature type="domain" description="RCC1-like" evidence="4">
    <location>
        <begin position="78"/>
        <end position="366"/>
    </location>
</feature>
<evidence type="ECO:0000256" key="2">
    <source>
        <dbReference type="PROSITE-ProRule" id="PRU00235"/>
    </source>
</evidence>
<dbReference type="InterPro" id="IPR051210">
    <property type="entry name" value="Ub_ligase/GEF_domain"/>
</dbReference>
<dbReference type="InterPro" id="IPR009091">
    <property type="entry name" value="RCC1/BLIP-II"/>
</dbReference>
<comment type="caution">
    <text evidence="5">The sequence shown here is derived from an EMBL/GenBank/DDBJ whole genome shotgun (WGS) entry which is preliminary data.</text>
</comment>
<dbReference type="InParanoid" id="A0A2P6NTV0"/>
<dbReference type="PROSITE" id="PS00626">
    <property type="entry name" value="RCC1_2"/>
    <property type="match status" value="2"/>
</dbReference>
<evidence type="ECO:0000313" key="5">
    <source>
        <dbReference type="EMBL" id="PRP87288.1"/>
    </source>
</evidence>
<keyword evidence="1" id="KW-0677">Repeat</keyword>
<dbReference type="PROSITE" id="PS50012">
    <property type="entry name" value="RCC1_3"/>
    <property type="match status" value="4"/>
</dbReference>
<feature type="repeat" description="RCC1" evidence="2">
    <location>
        <begin position="208"/>
        <end position="261"/>
    </location>
</feature>
<feature type="region of interest" description="Disordered" evidence="3">
    <location>
        <begin position="484"/>
        <end position="521"/>
    </location>
</feature>
<evidence type="ECO:0000313" key="6">
    <source>
        <dbReference type="Proteomes" id="UP000241769"/>
    </source>
</evidence>
<accession>A0A2P6NTV0</accession>